<protein>
    <submittedName>
        <fullName evidence="2">Uncharacterized protein</fullName>
    </submittedName>
</protein>
<gene>
    <name evidence="2" type="ORF">DSL72_006268</name>
</gene>
<proteinExistence type="predicted"/>
<evidence type="ECO:0000313" key="3">
    <source>
        <dbReference type="Proteomes" id="UP000672032"/>
    </source>
</evidence>
<keyword evidence="3" id="KW-1185">Reference proteome</keyword>
<organism evidence="2 3">
    <name type="scientific">Monilinia vaccinii-corymbosi</name>
    <dbReference type="NCBI Taxonomy" id="61207"/>
    <lineage>
        <taxon>Eukaryota</taxon>
        <taxon>Fungi</taxon>
        <taxon>Dikarya</taxon>
        <taxon>Ascomycota</taxon>
        <taxon>Pezizomycotina</taxon>
        <taxon>Leotiomycetes</taxon>
        <taxon>Helotiales</taxon>
        <taxon>Sclerotiniaceae</taxon>
        <taxon>Monilinia</taxon>
    </lineage>
</organism>
<sequence length="436" mass="48406">MPSLSELYQDLPDEGMGSQTGLYRVTNTHWVAENTPDAPIILTSNDYTQLITIQTGPPSSTHAHKISWPYKPLCQTSLFFRSICMPSTPITPDPTPHYIRTLRQHFHTTAQIPFPCPTPLHRDALAIFLSWNAHGDITHAPQFAGITATGTDPIAVQLAKYARLWNQLIACHALAHLLTAPAFGNAVIDAMIRALDEEASVQTKRRKMEDDARELERPPMPQSQAEYDRAMRRLVEEDASVRNPQATHWIAAGVPSFAAWNALRMWSRREILRRPLVLPPDCRHVLGATPAQISVFYAETERGSLLRQMLVDMIVSYSTRFPKYYGQKGGFGMLLGGAAEGQPGAEFRVPVEFVQDLLARYALVARGDRGVRNAEFVDRCRYHDHRHGAACSRRNEVAYAYAYAPALAPAQAPAANFNADELTAVDALIILSGTGN</sequence>
<evidence type="ECO:0000313" key="2">
    <source>
        <dbReference type="EMBL" id="QSZ36392.1"/>
    </source>
</evidence>
<name>A0A8A3PLT2_9HELO</name>
<reference evidence="2" key="1">
    <citation type="submission" date="2020-10" db="EMBL/GenBank/DDBJ databases">
        <title>Genome Sequence of Monilinia vaccinii-corymbosi Sheds Light on Mummy Berry Disease Infection of Blueberry and Mating Type.</title>
        <authorList>
            <person name="Yow A.G."/>
            <person name="Zhang Y."/>
            <person name="Bansal K."/>
            <person name="Eacker S.M."/>
            <person name="Sullivan S."/>
            <person name="Liachko I."/>
            <person name="Cubeta M.A."/>
            <person name="Rollins J.A."/>
            <person name="Ashrafi H."/>
        </authorList>
    </citation>
    <scope>NUCLEOTIDE SEQUENCE</scope>
    <source>
        <strain evidence="2">RL-1</strain>
    </source>
</reference>
<dbReference type="OrthoDB" id="3437476at2759"/>
<dbReference type="AlphaFoldDB" id="A0A8A3PLT2"/>
<dbReference type="Proteomes" id="UP000672032">
    <property type="component" value="Chromosome 7"/>
</dbReference>
<accession>A0A8A3PLT2</accession>
<feature type="compositionally biased region" description="Basic and acidic residues" evidence="1">
    <location>
        <begin position="207"/>
        <end position="217"/>
    </location>
</feature>
<dbReference type="EMBL" id="CP063411">
    <property type="protein sequence ID" value="QSZ36392.1"/>
    <property type="molecule type" value="Genomic_DNA"/>
</dbReference>
<evidence type="ECO:0000256" key="1">
    <source>
        <dbReference type="SAM" id="MobiDB-lite"/>
    </source>
</evidence>
<feature type="region of interest" description="Disordered" evidence="1">
    <location>
        <begin position="203"/>
        <end position="223"/>
    </location>
</feature>